<keyword evidence="13" id="KW-1185">Reference proteome</keyword>
<evidence type="ECO:0000256" key="2">
    <source>
        <dbReference type="ARBA" id="ARBA00022448"/>
    </source>
</evidence>
<dbReference type="InterPro" id="IPR024961">
    <property type="entry name" value="T2SS_GspC_N"/>
</dbReference>
<dbReference type="HOGENOM" id="CLU_914636_0_0_4"/>
<dbReference type="Gene3D" id="2.30.30.830">
    <property type="match status" value="1"/>
</dbReference>
<evidence type="ECO:0000259" key="11">
    <source>
        <dbReference type="Pfam" id="PF11356"/>
    </source>
</evidence>
<gene>
    <name evidence="12" type="ORF">HMPREF0551_1161</name>
</gene>
<evidence type="ECO:0000256" key="10">
    <source>
        <dbReference type="SAM" id="Phobius"/>
    </source>
</evidence>
<evidence type="ECO:0000256" key="5">
    <source>
        <dbReference type="ARBA" id="ARBA00022692"/>
    </source>
</evidence>
<keyword evidence="3" id="KW-1003">Cell membrane</keyword>
<comment type="subcellular location">
    <subcellularLocation>
        <location evidence="1">Cell inner membrane</location>
    </subcellularLocation>
</comment>
<feature type="region of interest" description="Disordered" evidence="9">
    <location>
        <begin position="149"/>
        <end position="204"/>
    </location>
</feature>
<name>E7RWU9_9BURK</name>
<feature type="domain" description="Type II secretion system protein GspC N-terminal" evidence="11">
    <location>
        <begin position="64"/>
        <end position="130"/>
    </location>
</feature>
<proteinExistence type="predicted"/>
<evidence type="ECO:0000256" key="7">
    <source>
        <dbReference type="ARBA" id="ARBA00022989"/>
    </source>
</evidence>
<feature type="transmembrane region" description="Helical" evidence="10">
    <location>
        <begin position="7"/>
        <end position="28"/>
    </location>
</feature>
<feature type="compositionally biased region" description="Low complexity" evidence="9">
    <location>
        <begin position="189"/>
        <end position="204"/>
    </location>
</feature>
<reference evidence="12 13" key="1">
    <citation type="submission" date="2010-12" db="EMBL/GenBank/DDBJ databases">
        <authorList>
            <person name="Muzny D."/>
            <person name="Qin X."/>
            <person name="Deng J."/>
            <person name="Jiang H."/>
            <person name="Liu Y."/>
            <person name="Qu J."/>
            <person name="Song X.-Z."/>
            <person name="Zhang L."/>
            <person name="Thornton R."/>
            <person name="Coyle M."/>
            <person name="Francisco L."/>
            <person name="Jackson L."/>
            <person name="Javaid M."/>
            <person name="Korchina V."/>
            <person name="Kovar C."/>
            <person name="Mata R."/>
            <person name="Mathew T."/>
            <person name="Ngo R."/>
            <person name="Nguyen L."/>
            <person name="Nguyen N."/>
            <person name="Okwuonu G."/>
            <person name="Ongeri F."/>
            <person name="Pham C."/>
            <person name="Simmons D."/>
            <person name="Wilczek-Boney K."/>
            <person name="Hale W."/>
            <person name="Jakkamsetti A."/>
            <person name="Pham P."/>
            <person name="Ruth R."/>
            <person name="San Lucas F."/>
            <person name="Warren J."/>
            <person name="Zhang J."/>
            <person name="Zhao Z."/>
            <person name="Zhou C."/>
            <person name="Zhu D."/>
            <person name="Lee S."/>
            <person name="Bess C."/>
            <person name="Blankenburg K."/>
            <person name="Forbes L."/>
            <person name="Fu Q."/>
            <person name="Gubbala S."/>
            <person name="Hirani K."/>
            <person name="Jayaseelan J.C."/>
            <person name="Lara F."/>
            <person name="Munidasa M."/>
            <person name="Palculict T."/>
            <person name="Patil S."/>
            <person name="Pu L.-L."/>
            <person name="Saada N."/>
            <person name="Tang L."/>
            <person name="Weissenberger G."/>
            <person name="Zhu Y."/>
            <person name="Hemphill L."/>
            <person name="Shang Y."/>
            <person name="Youmans B."/>
            <person name="Ayvaz T."/>
            <person name="Ross M."/>
            <person name="Santibanez J."/>
            <person name="Aqrawi P."/>
            <person name="Gross S."/>
            <person name="Joshi V."/>
            <person name="Fowler G."/>
            <person name="Nazareth L."/>
            <person name="Reid J."/>
            <person name="Worley K."/>
            <person name="Petrosino J."/>
            <person name="Highlander S."/>
            <person name="Gibbs R."/>
        </authorList>
    </citation>
    <scope>NUCLEOTIDE SEQUENCE [LARGE SCALE GENOMIC DNA]</scope>
    <source>
        <strain evidence="12 13">ATCC 51599</strain>
    </source>
</reference>
<dbReference type="RefSeq" id="WP_005673402.1">
    <property type="nucleotide sequence ID" value="NZ_CP146288.1"/>
</dbReference>
<keyword evidence="2" id="KW-0813">Transport</keyword>
<evidence type="ECO:0000256" key="9">
    <source>
        <dbReference type="SAM" id="MobiDB-lite"/>
    </source>
</evidence>
<dbReference type="EMBL" id="AEQP01000004">
    <property type="protein sequence ID" value="EFV95203.1"/>
    <property type="molecule type" value="Genomic_DNA"/>
</dbReference>
<evidence type="ECO:0000256" key="6">
    <source>
        <dbReference type="ARBA" id="ARBA00022927"/>
    </source>
</evidence>
<organism evidence="12 13">
    <name type="scientific">Lautropia mirabilis ATCC 51599</name>
    <dbReference type="NCBI Taxonomy" id="887898"/>
    <lineage>
        <taxon>Bacteria</taxon>
        <taxon>Pseudomonadati</taxon>
        <taxon>Pseudomonadota</taxon>
        <taxon>Betaproteobacteria</taxon>
        <taxon>Burkholderiales</taxon>
        <taxon>Burkholderiaceae</taxon>
        <taxon>Lautropia</taxon>
    </lineage>
</organism>
<evidence type="ECO:0000313" key="12">
    <source>
        <dbReference type="EMBL" id="EFV95203.1"/>
    </source>
</evidence>
<dbReference type="Pfam" id="PF11356">
    <property type="entry name" value="T2SSC"/>
    <property type="match status" value="1"/>
</dbReference>
<keyword evidence="5 10" id="KW-0812">Transmembrane</keyword>
<comment type="caution">
    <text evidence="12">The sequence shown here is derived from an EMBL/GenBank/DDBJ whole genome shotgun (WGS) entry which is preliminary data.</text>
</comment>
<sequence length="304" mass="31015">MRSSSAVIRLLSLLLFLLLVSIVTYWAMQLLAPRGAIAPDDAIGDNNRPPLPIASKLFGARNTETVDTAPPPIDVKVLGVLQAGARGVAVLGINERPVAAYAVNQKLGNGSVLKAVLDDKVIIDHNGRKIEFPAPARYSLDVLTSNAGNSRLPQGGMPEGIEPAEGSGDGEDGIAGSGAHDPYAGGYAPDGMAPGEGDMGAPADGMMDDGSGQMQGDMQGMNAAGAYPMSPSPGMARPGLDMQDNGGDLPYGGDDANMQDGVAPELEDVMPGGDQLGSLDGLTPEEQAAALNALQQGSGRASSR</sequence>
<dbReference type="Proteomes" id="UP000011021">
    <property type="component" value="Unassembled WGS sequence"/>
</dbReference>
<keyword evidence="7 10" id="KW-1133">Transmembrane helix</keyword>
<dbReference type="GO" id="GO:0015031">
    <property type="term" value="P:protein transport"/>
    <property type="evidence" value="ECO:0007669"/>
    <property type="project" value="UniProtKB-KW"/>
</dbReference>
<evidence type="ECO:0000256" key="8">
    <source>
        <dbReference type="ARBA" id="ARBA00023136"/>
    </source>
</evidence>
<evidence type="ECO:0000256" key="1">
    <source>
        <dbReference type="ARBA" id="ARBA00004533"/>
    </source>
</evidence>
<evidence type="ECO:0000256" key="3">
    <source>
        <dbReference type="ARBA" id="ARBA00022475"/>
    </source>
</evidence>
<keyword evidence="6" id="KW-0653">Protein transport</keyword>
<feature type="region of interest" description="Disordered" evidence="9">
    <location>
        <begin position="234"/>
        <end position="281"/>
    </location>
</feature>
<keyword evidence="4" id="KW-0997">Cell inner membrane</keyword>
<evidence type="ECO:0000313" key="13">
    <source>
        <dbReference type="Proteomes" id="UP000011021"/>
    </source>
</evidence>
<keyword evidence="8 10" id="KW-0472">Membrane</keyword>
<dbReference type="GO" id="GO:0005886">
    <property type="term" value="C:plasma membrane"/>
    <property type="evidence" value="ECO:0007669"/>
    <property type="project" value="UniProtKB-SubCell"/>
</dbReference>
<accession>E7RWU9</accession>
<dbReference type="STRING" id="887898.HMPREF0551_1161"/>
<evidence type="ECO:0000256" key="4">
    <source>
        <dbReference type="ARBA" id="ARBA00022519"/>
    </source>
</evidence>
<protein>
    <recommendedName>
        <fullName evidence="11">Type II secretion system protein GspC N-terminal domain-containing protein</fullName>
    </recommendedName>
</protein>
<dbReference type="AlphaFoldDB" id="E7RWU9"/>